<dbReference type="Pfam" id="PF13561">
    <property type="entry name" value="adh_short_C2"/>
    <property type="match status" value="1"/>
</dbReference>
<dbReference type="CDD" id="cd05233">
    <property type="entry name" value="SDR_c"/>
    <property type="match status" value="1"/>
</dbReference>
<dbReference type="EMBL" id="JBHSCW010000011">
    <property type="protein sequence ID" value="MFC4353286.1"/>
    <property type="molecule type" value="Genomic_DNA"/>
</dbReference>
<sequence length="262" mass="27748">MTLANLLRPDAGLRVLVTAGAGGIGRRIVEGYREVGARIAVCDVSEETLAAFRNEVPDALAVNCDVADREAVADMVHQAREALGGLDVVVNNAGIAGPTGAVEDLDPVEWERTIRTDLDSQFYVAHETARDLKESRGSLINIASVAGRLGYAYRTPYASAKWGIIGFTKSLAAEMGPDGVRVNAILPGIVEGERIRGVISARAQALGVSYEEMEKRYLANVSLRRMVSADDVATTCLFLTSPGGANISGQAISVCGNVEVLM</sequence>
<keyword evidence="2" id="KW-0560">Oxidoreductase</keyword>
<dbReference type="SUPFAM" id="SSF51735">
    <property type="entry name" value="NAD(P)-binding Rossmann-fold domains"/>
    <property type="match status" value="1"/>
</dbReference>
<dbReference type="InterPro" id="IPR036291">
    <property type="entry name" value="NAD(P)-bd_dom_sf"/>
</dbReference>
<evidence type="ECO:0000256" key="2">
    <source>
        <dbReference type="ARBA" id="ARBA00023002"/>
    </source>
</evidence>
<keyword evidence="4" id="KW-1185">Reference proteome</keyword>
<proteinExistence type="inferred from homology"/>
<dbReference type="Proteomes" id="UP001595799">
    <property type="component" value="Unassembled WGS sequence"/>
</dbReference>
<dbReference type="PRINTS" id="PR00081">
    <property type="entry name" value="GDHRDH"/>
</dbReference>
<dbReference type="NCBIfam" id="NF009466">
    <property type="entry name" value="PRK12826.1-2"/>
    <property type="match status" value="1"/>
</dbReference>
<gene>
    <name evidence="3" type="ORF">ACFOW6_17190</name>
</gene>
<dbReference type="PANTHER" id="PTHR42760:SF133">
    <property type="entry name" value="3-OXOACYL-[ACYL-CARRIER-PROTEIN] REDUCTASE"/>
    <property type="match status" value="1"/>
</dbReference>
<dbReference type="Gene3D" id="3.40.50.720">
    <property type="entry name" value="NAD(P)-binding Rossmann-like Domain"/>
    <property type="match status" value="1"/>
</dbReference>
<evidence type="ECO:0000313" key="4">
    <source>
        <dbReference type="Proteomes" id="UP001595799"/>
    </source>
</evidence>
<dbReference type="PROSITE" id="PS00061">
    <property type="entry name" value="ADH_SHORT"/>
    <property type="match status" value="1"/>
</dbReference>
<name>A0ABV8UPS3_9PROT</name>
<comment type="caution">
    <text evidence="3">The sequence shown here is derived from an EMBL/GenBank/DDBJ whole genome shotgun (WGS) entry which is preliminary data.</text>
</comment>
<evidence type="ECO:0000256" key="1">
    <source>
        <dbReference type="ARBA" id="ARBA00006484"/>
    </source>
</evidence>
<evidence type="ECO:0000313" key="3">
    <source>
        <dbReference type="EMBL" id="MFC4353286.1"/>
    </source>
</evidence>
<organism evidence="3 4">
    <name type="scientific">Fodinicurvata halophila</name>
    <dbReference type="NCBI Taxonomy" id="1419723"/>
    <lineage>
        <taxon>Bacteria</taxon>
        <taxon>Pseudomonadati</taxon>
        <taxon>Pseudomonadota</taxon>
        <taxon>Alphaproteobacteria</taxon>
        <taxon>Rhodospirillales</taxon>
        <taxon>Rhodovibrionaceae</taxon>
        <taxon>Fodinicurvata</taxon>
    </lineage>
</organism>
<accession>A0ABV8UPS3</accession>
<dbReference type="RefSeq" id="WP_382423661.1">
    <property type="nucleotide sequence ID" value="NZ_JBHSCW010000011.1"/>
</dbReference>
<dbReference type="PRINTS" id="PR00080">
    <property type="entry name" value="SDRFAMILY"/>
</dbReference>
<dbReference type="PANTHER" id="PTHR42760">
    <property type="entry name" value="SHORT-CHAIN DEHYDROGENASES/REDUCTASES FAMILY MEMBER"/>
    <property type="match status" value="1"/>
</dbReference>
<comment type="similarity">
    <text evidence="1">Belongs to the short-chain dehydrogenases/reductases (SDR) family.</text>
</comment>
<reference evidence="4" key="1">
    <citation type="journal article" date="2019" name="Int. J. Syst. Evol. Microbiol.">
        <title>The Global Catalogue of Microorganisms (GCM) 10K type strain sequencing project: providing services to taxonomists for standard genome sequencing and annotation.</title>
        <authorList>
            <consortium name="The Broad Institute Genomics Platform"/>
            <consortium name="The Broad Institute Genome Sequencing Center for Infectious Disease"/>
            <person name="Wu L."/>
            <person name="Ma J."/>
        </authorList>
    </citation>
    <scope>NUCLEOTIDE SEQUENCE [LARGE SCALE GENOMIC DNA]</scope>
    <source>
        <strain evidence="4">CECT 8472</strain>
    </source>
</reference>
<dbReference type="InterPro" id="IPR002347">
    <property type="entry name" value="SDR_fam"/>
</dbReference>
<dbReference type="InterPro" id="IPR020904">
    <property type="entry name" value="Sc_DH/Rdtase_CS"/>
</dbReference>
<protein>
    <submittedName>
        <fullName evidence="3">SDR family oxidoreductase</fullName>
    </submittedName>
</protein>